<accession>A0ACC0JF95</accession>
<comment type="caution">
    <text evidence="1">The sequence shown here is derived from an EMBL/GenBank/DDBJ whole genome shotgun (WGS) entry which is preliminary data.</text>
</comment>
<sequence length="1380" mass="147649">MERINTTMAVSLLGKLIITVVTLGVIGGMTATIYLVVTDEASNYDEMTTAAPDPTTEDPGPDPPAPGPDTDLLYNVGIGIADMTGPCVEITFMGYAELSQSGAGIHLRQFSRAFIFEQNGSRVVLVTADVQSIGIAVRRQVVRNLQELYGNTYTLRNVILTATHTHATPGGYLVDFVLDVSILGFSRETFNAYVTGITNSIIAAHENMAPARLFLSTAVVPNAHMNRSPYSYDYNPPEELERYDSNTDDLLTQVRVVKEDGSLHGVLNWFAVHTTSMNMTNLLVSSDNLGYAAIKMEAMLNLKGSIVAGFFSSNLGDVSPNIRGARCEFSGDECDNQFLLCAAGERCYSLGPGDDMFESTRIIGTAVYEGAVEALNAAGEELRGDITVVHQFLDMPEQVVSKYDPLTRTFNESDTVAGCVAAMGYSFASGTIDGANTLNITQGTIEGNPLLDAIGGIIAESTEEDIECHAPKPILLPTGRANFPLPWHPSIVSATLIWLGGLAIAGVPGEPTTMAGRRMRDVVGDALERHGLERRVVVSGLTNEYIHYVATIEEYQVQRYEGASTIYGPNTLDIFLNKFSEFTDVALEGGTVPEGPEPADNVDRTISLILPVVVDNTPFGQSFGNVVEQPPAVARRGETVTATFIGANPRNNLRQGSSHVVVERQDLGEWVVVATDANWETKFHWERVSTLLGTSQATFEWTIPEGTLAAPHRFVYYGASRRRMSRKPITKKIINTAESCVDDNLRGVVATYPQLQLHPKHRVVTVRSTVDSKRVAVLGGGGSGHEPFAGGLVGSGMLDGAVAGGVFASPPTGHVLYGIAQLYKYNSGGVIVTIGNYTGDRLNFGKAIEKAKIAGLVGSGMLDGAVAGGVFASPPTGHVLYGIAQLYKYNSGGVIVIIGNYTGDRLNFGKAIEKAKIAEGLIVGEDVASSHNKTGGRSMCGEVFFYKLCGAMANKGYDLDTIRRIAAEANKSMATLGVCLSACSLPGQPPLFEIADDEMELGAGVHGEAGIKKMKMGTAKETVVMILEQVVAHLKLKSGDRVAVMIDNLGGTSFMEMNIISAETKSYLDCKKITVERIFSGHLKTSLEMHGFQICLLHLNKEHGDLWLELLDAPTAAVGWTGGEASVRREGGHIDDDTLLQSDARKCIILIHEYYQSAYNMKQAAAGPALSPKHQELFRVSLAKAAEDLVRSEKLLNRLDSGCGDGDCGITLKKFGLAILSYLSAASVQNPSDVLWDLSEIAETDMGGTSGGIYSLGLSAASQAFTKAKTVDASSWLQAWEAAMRAITKYGGAEPGDRTMLDTLYTAAAAFKQHLGKDLKHALVQTDKAADKGAKATANMVARAGRASYVASGYTQDEDAGARAAAVWLHAILTSIADTL</sequence>
<evidence type="ECO:0000313" key="2">
    <source>
        <dbReference type="Proteomes" id="UP001064048"/>
    </source>
</evidence>
<reference evidence="1 2" key="1">
    <citation type="journal article" date="2022" name="Genome Biol. Evol.">
        <title>The Spruce Budworm Genome: Reconstructing the Evolutionary History of Antifreeze Proteins.</title>
        <authorList>
            <person name="Beliveau C."/>
            <person name="Gagne P."/>
            <person name="Picq S."/>
            <person name="Vernygora O."/>
            <person name="Keeling C.I."/>
            <person name="Pinkney K."/>
            <person name="Doucet D."/>
            <person name="Wen F."/>
            <person name="Johnston J.S."/>
            <person name="Maaroufi H."/>
            <person name="Boyle B."/>
            <person name="Laroche J."/>
            <person name="Dewar K."/>
            <person name="Juretic N."/>
            <person name="Blackburn G."/>
            <person name="Nisole A."/>
            <person name="Brunet B."/>
            <person name="Brandao M."/>
            <person name="Lumley L."/>
            <person name="Duan J."/>
            <person name="Quan G."/>
            <person name="Lucarotti C.J."/>
            <person name="Roe A.D."/>
            <person name="Sperling F.A.H."/>
            <person name="Levesque R.C."/>
            <person name="Cusson M."/>
        </authorList>
    </citation>
    <scope>NUCLEOTIDE SEQUENCE [LARGE SCALE GENOMIC DNA]</scope>
    <source>
        <strain evidence="1">Glfc:IPQL:Cfum</strain>
    </source>
</reference>
<evidence type="ECO:0000313" key="1">
    <source>
        <dbReference type="EMBL" id="KAI8422810.1"/>
    </source>
</evidence>
<gene>
    <name evidence="1" type="ORF">MSG28_006555</name>
</gene>
<proteinExistence type="predicted"/>
<keyword evidence="2" id="KW-1185">Reference proteome</keyword>
<protein>
    <submittedName>
        <fullName evidence="1">Uncharacterized protein</fullName>
    </submittedName>
</protein>
<name>A0ACC0JF95_CHOFU</name>
<dbReference type="Proteomes" id="UP001064048">
    <property type="component" value="Chromosome 10"/>
</dbReference>
<dbReference type="EMBL" id="CM046110">
    <property type="protein sequence ID" value="KAI8422810.1"/>
    <property type="molecule type" value="Genomic_DNA"/>
</dbReference>
<organism evidence="1 2">
    <name type="scientific">Choristoneura fumiferana</name>
    <name type="common">Spruce budworm moth</name>
    <name type="synonym">Archips fumiferana</name>
    <dbReference type="NCBI Taxonomy" id="7141"/>
    <lineage>
        <taxon>Eukaryota</taxon>
        <taxon>Metazoa</taxon>
        <taxon>Ecdysozoa</taxon>
        <taxon>Arthropoda</taxon>
        <taxon>Hexapoda</taxon>
        <taxon>Insecta</taxon>
        <taxon>Pterygota</taxon>
        <taxon>Neoptera</taxon>
        <taxon>Endopterygota</taxon>
        <taxon>Lepidoptera</taxon>
        <taxon>Glossata</taxon>
        <taxon>Ditrysia</taxon>
        <taxon>Tortricoidea</taxon>
        <taxon>Tortricidae</taxon>
        <taxon>Tortricinae</taxon>
        <taxon>Choristoneura</taxon>
    </lineage>
</organism>